<comment type="catalytic activity">
    <reaction evidence="1">
        <text>ATP + protein L-histidine = ADP + protein N-phospho-L-histidine.</text>
        <dbReference type="EC" id="2.7.13.3"/>
    </reaction>
</comment>
<feature type="domain" description="HAMP" evidence="12">
    <location>
        <begin position="170"/>
        <end position="222"/>
    </location>
</feature>
<evidence type="ECO:0000256" key="7">
    <source>
        <dbReference type="ARBA" id="ARBA00023012"/>
    </source>
</evidence>
<evidence type="ECO:0000259" key="12">
    <source>
        <dbReference type="PROSITE" id="PS50885"/>
    </source>
</evidence>
<dbReference type="InterPro" id="IPR003660">
    <property type="entry name" value="HAMP_dom"/>
</dbReference>
<dbReference type="SMART" id="SM00304">
    <property type="entry name" value="HAMP"/>
    <property type="match status" value="1"/>
</dbReference>
<keyword evidence="6 13" id="KW-0418">Kinase</keyword>
<keyword evidence="10" id="KW-0812">Transmembrane</keyword>
<evidence type="ECO:0000256" key="9">
    <source>
        <dbReference type="SAM" id="MobiDB-lite"/>
    </source>
</evidence>
<feature type="region of interest" description="Disordered" evidence="9">
    <location>
        <begin position="438"/>
        <end position="460"/>
    </location>
</feature>
<feature type="transmembrane region" description="Helical" evidence="10">
    <location>
        <begin position="12"/>
        <end position="31"/>
    </location>
</feature>
<evidence type="ECO:0000313" key="14">
    <source>
        <dbReference type="Proteomes" id="UP000501991"/>
    </source>
</evidence>
<dbReference type="PROSITE" id="PS50885">
    <property type="entry name" value="HAMP"/>
    <property type="match status" value="1"/>
</dbReference>
<evidence type="ECO:0000256" key="8">
    <source>
        <dbReference type="SAM" id="Coils"/>
    </source>
</evidence>
<dbReference type="GO" id="GO:0046983">
    <property type="term" value="F:protein dimerization activity"/>
    <property type="evidence" value="ECO:0007669"/>
    <property type="project" value="InterPro"/>
</dbReference>
<evidence type="ECO:0000256" key="4">
    <source>
        <dbReference type="ARBA" id="ARBA00022553"/>
    </source>
</evidence>
<dbReference type="SMART" id="SM00387">
    <property type="entry name" value="HATPase_c"/>
    <property type="match status" value="1"/>
</dbReference>
<keyword evidence="10" id="KW-1133">Transmembrane helix</keyword>
<dbReference type="InterPro" id="IPR011712">
    <property type="entry name" value="Sig_transdc_His_kin_sub3_dim/P"/>
</dbReference>
<dbReference type="RefSeq" id="WP_173764649.1">
    <property type="nucleotide sequence ID" value="NZ_CP048836.1"/>
</dbReference>
<dbReference type="InterPro" id="IPR050482">
    <property type="entry name" value="Sensor_HK_TwoCompSys"/>
</dbReference>
<accession>A0A6C1B3Q6</accession>
<proteinExistence type="predicted"/>
<keyword evidence="8" id="KW-0175">Coiled coil</keyword>
<evidence type="ECO:0000259" key="11">
    <source>
        <dbReference type="PROSITE" id="PS50109"/>
    </source>
</evidence>
<dbReference type="GO" id="GO:0016020">
    <property type="term" value="C:membrane"/>
    <property type="evidence" value="ECO:0007669"/>
    <property type="project" value="UniProtKB-SubCell"/>
</dbReference>
<protein>
    <recommendedName>
        <fullName evidence="3">histidine kinase</fullName>
        <ecNumber evidence="3">2.7.13.3</ecNumber>
    </recommendedName>
</protein>
<evidence type="ECO:0000256" key="5">
    <source>
        <dbReference type="ARBA" id="ARBA00022679"/>
    </source>
</evidence>
<dbReference type="Proteomes" id="UP000501991">
    <property type="component" value="Chromosome"/>
</dbReference>
<sequence length="460" mass="50586">MSRNSGSLRDRVTTLVATVAVLGFIAGTALWCMLTRDAIHEEVEAATKVSEQWLRATGPLAYSTTARLDMISAVGRLRANELEVTDEDGQVLYTSPPPTYKAGRDAPAWFAALIGPKVESRHWEEGPLRLHLIPDTSRAILDAWDNLWIGAGWAVAGIILLSMFVRQATHRIVAPLSRLRAALGHSATGRFDRRVEPMGNAEFDELADAYNHMAENLAQTLVRNARLEEDKRFARALNERMEETQRALARELHDEFGQGITALRAIAGGIVQRSADNAALHGSAQALMAVSSQLQDNVRGILDRLRDRAPETPAQLDRALEDYVTQWAACYPAMKVIHHVDAMPAALPEDFRLSVLRLAQEALTNVARHADARKVELRLEQADGAIELTVSDDGRGFDPMARTERYGLAGMRERTDLWHGTLSVSSPPRGGCTIEVNLPLPNVSKSTPPALPSPKLESDR</sequence>
<evidence type="ECO:0000256" key="6">
    <source>
        <dbReference type="ARBA" id="ARBA00022777"/>
    </source>
</evidence>
<dbReference type="Gene3D" id="3.30.565.10">
    <property type="entry name" value="Histidine kinase-like ATPase, C-terminal domain"/>
    <property type="match status" value="1"/>
</dbReference>
<dbReference type="Gene3D" id="6.10.340.10">
    <property type="match status" value="1"/>
</dbReference>
<gene>
    <name evidence="13" type="ORF">G3580_07405</name>
</gene>
<evidence type="ECO:0000256" key="3">
    <source>
        <dbReference type="ARBA" id="ARBA00012438"/>
    </source>
</evidence>
<organism evidence="13 14">
    <name type="scientific">Nitrogeniibacter mangrovi</name>
    <dbReference type="NCBI Taxonomy" id="2016596"/>
    <lineage>
        <taxon>Bacteria</taxon>
        <taxon>Pseudomonadati</taxon>
        <taxon>Pseudomonadota</taxon>
        <taxon>Betaproteobacteria</taxon>
        <taxon>Rhodocyclales</taxon>
        <taxon>Zoogloeaceae</taxon>
        <taxon>Nitrogeniibacter</taxon>
    </lineage>
</organism>
<dbReference type="Pfam" id="PF00672">
    <property type="entry name" value="HAMP"/>
    <property type="match status" value="1"/>
</dbReference>
<reference evidence="13 14" key="1">
    <citation type="submission" date="2020-02" db="EMBL/GenBank/DDBJ databases">
        <title>Nitrogenibacter mangrovi gen. nov., sp. nov. isolated from mangrove sediment, a denitrifying betaproteobacterium.</title>
        <authorList>
            <person name="Liao H."/>
            <person name="Tian Y."/>
        </authorList>
    </citation>
    <scope>NUCLEOTIDE SEQUENCE [LARGE SCALE GENOMIC DNA]</scope>
    <source>
        <strain evidence="13 14">M9-3-2</strain>
    </source>
</reference>
<dbReference type="GO" id="GO:0000155">
    <property type="term" value="F:phosphorelay sensor kinase activity"/>
    <property type="evidence" value="ECO:0007669"/>
    <property type="project" value="InterPro"/>
</dbReference>
<dbReference type="CDD" id="cd06225">
    <property type="entry name" value="HAMP"/>
    <property type="match status" value="1"/>
</dbReference>
<dbReference type="PANTHER" id="PTHR24421:SF58">
    <property type="entry name" value="SIGNAL TRANSDUCTION HISTIDINE-PROTEIN KINASE_PHOSPHATASE UHPB"/>
    <property type="match status" value="1"/>
</dbReference>
<dbReference type="AlphaFoldDB" id="A0A6C1B3Q6"/>
<dbReference type="EC" id="2.7.13.3" evidence="3"/>
<evidence type="ECO:0000256" key="2">
    <source>
        <dbReference type="ARBA" id="ARBA00004370"/>
    </source>
</evidence>
<dbReference type="InterPro" id="IPR036890">
    <property type="entry name" value="HATPase_C_sf"/>
</dbReference>
<dbReference type="EMBL" id="CP048836">
    <property type="protein sequence ID" value="QID17485.1"/>
    <property type="molecule type" value="Genomic_DNA"/>
</dbReference>
<dbReference type="PROSITE" id="PS50109">
    <property type="entry name" value="HIS_KIN"/>
    <property type="match status" value="1"/>
</dbReference>
<feature type="coiled-coil region" evidence="8">
    <location>
        <begin position="224"/>
        <end position="254"/>
    </location>
</feature>
<evidence type="ECO:0000256" key="1">
    <source>
        <dbReference type="ARBA" id="ARBA00000085"/>
    </source>
</evidence>
<keyword evidence="10" id="KW-0472">Membrane</keyword>
<dbReference type="InterPro" id="IPR005467">
    <property type="entry name" value="His_kinase_dom"/>
</dbReference>
<dbReference type="PANTHER" id="PTHR24421">
    <property type="entry name" value="NITRATE/NITRITE SENSOR PROTEIN NARX-RELATED"/>
    <property type="match status" value="1"/>
</dbReference>
<dbReference type="Pfam" id="PF07730">
    <property type="entry name" value="HisKA_3"/>
    <property type="match status" value="1"/>
</dbReference>
<dbReference type="SUPFAM" id="SSF158472">
    <property type="entry name" value="HAMP domain-like"/>
    <property type="match status" value="1"/>
</dbReference>
<name>A0A6C1B3Q6_9RHOO</name>
<evidence type="ECO:0000256" key="10">
    <source>
        <dbReference type="SAM" id="Phobius"/>
    </source>
</evidence>
<dbReference type="SUPFAM" id="SSF55874">
    <property type="entry name" value="ATPase domain of HSP90 chaperone/DNA topoisomerase II/histidine kinase"/>
    <property type="match status" value="1"/>
</dbReference>
<keyword evidence="14" id="KW-1185">Reference proteome</keyword>
<comment type="subcellular location">
    <subcellularLocation>
        <location evidence="2">Membrane</location>
    </subcellularLocation>
</comment>
<keyword evidence="4" id="KW-0597">Phosphoprotein</keyword>
<dbReference type="CDD" id="cd16917">
    <property type="entry name" value="HATPase_UhpB-NarQ-NarX-like"/>
    <property type="match status" value="1"/>
</dbReference>
<dbReference type="InterPro" id="IPR003594">
    <property type="entry name" value="HATPase_dom"/>
</dbReference>
<dbReference type="KEGG" id="azq:G3580_07405"/>
<evidence type="ECO:0000313" key="13">
    <source>
        <dbReference type="EMBL" id="QID17485.1"/>
    </source>
</evidence>
<dbReference type="Pfam" id="PF02518">
    <property type="entry name" value="HATPase_c"/>
    <property type="match status" value="1"/>
</dbReference>
<keyword evidence="5" id="KW-0808">Transferase</keyword>
<feature type="domain" description="Histidine kinase" evidence="11">
    <location>
        <begin position="355"/>
        <end position="442"/>
    </location>
</feature>
<keyword evidence="7" id="KW-0902">Two-component regulatory system</keyword>